<organism evidence="2 3">
    <name type="scientific">Mesorhizobium temperatum</name>
    <dbReference type="NCBI Taxonomy" id="241416"/>
    <lineage>
        <taxon>Bacteria</taxon>
        <taxon>Pseudomonadati</taxon>
        <taxon>Pseudomonadota</taxon>
        <taxon>Alphaproteobacteria</taxon>
        <taxon>Hyphomicrobiales</taxon>
        <taxon>Phyllobacteriaceae</taxon>
        <taxon>Mesorhizobium</taxon>
    </lineage>
</organism>
<dbReference type="InterPro" id="IPR057253">
    <property type="entry name" value="CoiA-like_N"/>
</dbReference>
<dbReference type="RefSeq" id="WP_095491240.1">
    <property type="nucleotide sequence ID" value="NZ_NPKJ01000015.1"/>
</dbReference>
<dbReference type="AlphaFoldDB" id="A0A271LVB1"/>
<sequence>MQFALVVGQKHEASPGLAGHCPGCGQPVVAKCGDQRMWHWAHLRKRKCDRWWESETPWHRAWKENFAREWREVINCDQNGERHIADVRTALGLVLEFQHSRLDPQERAAREAFYGNMVWVVDGTRLKRDWPRFYKGTTAFRQTALDVTHRVPCPEERFPYEWLASSVPVFFDFAGDGSADEPEPARQLLWCLLPGRVDRYAVMIAVSRQMFLEGAMRRPQIIDVTERLNAVALELQLELQQQRDKEREEARRHAQWRSYRNQQILQSHKPRRR</sequence>
<evidence type="ECO:0000313" key="3">
    <source>
        <dbReference type="Proteomes" id="UP000216442"/>
    </source>
</evidence>
<proteinExistence type="predicted"/>
<comment type="caution">
    <text evidence="2">The sequence shown here is derived from an EMBL/GenBank/DDBJ whole genome shotgun (WGS) entry which is preliminary data.</text>
</comment>
<gene>
    <name evidence="2" type="ORF">CIT26_03370</name>
</gene>
<protein>
    <recommendedName>
        <fullName evidence="1">Competence protein CoiA-like N-terminal domain-containing protein</fullName>
    </recommendedName>
</protein>
<dbReference type="EMBL" id="NPKJ01000015">
    <property type="protein sequence ID" value="PAQ11717.1"/>
    <property type="molecule type" value="Genomic_DNA"/>
</dbReference>
<dbReference type="Proteomes" id="UP000216442">
    <property type="component" value="Unassembled WGS sequence"/>
</dbReference>
<name>A0A271LVB1_9HYPH</name>
<reference evidence="2 3" key="1">
    <citation type="submission" date="2017-08" db="EMBL/GenBank/DDBJ databases">
        <title>Mesorhizobium wenxinae sp. nov., a novel rhizobial species isolated from root nodules of chickpea (Cicer arietinum L.).</title>
        <authorList>
            <person name="Zhang J."/>
        </authorList>
    </citation>
    <scope>NUCLEOTIDE SEQUENCE [LARGE SCALE GENOMIC DNA]</scope>
    <source>
        <strain evidence="2 3">SDW018</strain>
    </source>
</reference>
<evidence type="ECO:0000259" key="1">
    <source>
        <dbReference type="Pfam" id="PF25164"/>
    </source>
</evidence>
<evidence type="ECO:0000313" key="2">
    <source>
        <dbReference type="EMBL" id="PAQ11717.1"/>
    </source>
</evidence>
<feature type="domain" description="Competence protein CoiA-like N-terminal" evidence="1">
    <location>
        <begin position="20"/>
        <end position="49"/>
    </location>
</feature>
<dbReference type="OrthoDB" id="4212451at2"/>
<accession>A0A271LVB1</accession>
<keyword evidence="3" id="KW-1185">Reference proteome</keyword>
<dbReference type="Pfam" id="PF25164">
    <property type="entry name" value="CoiA_N"/>
    <property type="match status" value="1"/>
</dbReference>